<dbReference type="Pfam" id="PF05695">
    <property type="entry name" value="Ycf2"/>
    <property type="match status" value="1"/>
</dbReference>
<dbReference type="InterPro" id="IPR056777">
    <property type="entry name" value="Ycf2_N"/>
</dbReference>
<keyword evidence="1" id="KW-0812">Transmembrane</keyword>
<proteinExistence type="predicted"/>
<comment type="caution">
    <text evidence="3">The sequence shown here is derived from an EMBL/GenBank/DDBJ whole genome shotgun (WGS) entry which is preliminary data.</text>
</comment>
<evidence type="ECO:0000313" key="3">
    <source>
        <dbReference type="EMBL" id="KAE9584783.1"/>
    </source>
</evidence>
<dbReference type="EMBL" id="WOCE01000025">
    <property type="protein sequence ID" value="KAE9584783.1"/>
    <property type="molecule type" value="Genomic_DNA"/>
</dbReference>
<organism evidence="3 4">
    <name type="scientific">Lupinus albus</name>
    <name type="common">White lupine</name>
    <name type="synonym">Lupinus termis</name>
    <dbReference type="NCBI Taxonomy" id="3870"/>
    <lineage>
        <taxon>Eukaryota</taxon>
        <taxon>Viridiplantae</taxon>
        <taxon>Streptophyta</taxon>
        <taxon>Embryophyta</taxon>
        <taxon>Tracheophyta</taxon>
        <taxon>Spermatophyta</taxon>
        <taxon>Magnoliopsida</taxon>
        <taxon>eudicotyledons</taxon>
        <taxon>Gunneridae</taxon>
        <taxon>Pentapetalae</taxon>
        <taxon>rosids</taxon>
        <taxon>fabids</taxon>
        <taxon>Fabales</taxon>
        <taxon>Fabaceae</taxon>
        <taxon>Papilionoideae</taxon>
        <taxon>50 kb inversion clade</taxon>
        <taxon>genistoids sensu lato</taxon>
        <taxon>core genistoids</taxon>
        <taxon>Genisteae</taxon>
        <taxon>Lupinus</taxon>
    </lineage>
</organism>
<reference evidence="4" key="1">
    <citation type="journal article" date="2020" name="Nat. Commun.">
        <title>Genome sequence of the cluster root forming white lupin.</title>
        <authorList>
            <person name="Hufnagel B."/>
            <person name="Marques A."/>
            <person name="Soriano A."/>
            <person name="Marques L."/>
            <person name="Divol F."/>
            <person name="Doumas P."/>
            <person name="Sallet E."/>
            <person name="Mancinotti D."/>
            <person name="Carrere S."/>
            <person name="Marande W."/>
            <person name="Arribat S."/>
            <person name="Keller J."/>
            <person name="Huneau C."/>
            <person name="Blein T."/>
            <person name="Aime D."/>
            <person name="Laguerre M."/>
            <person name="Taylor J."/>
            <person name="Schubert V."/>
            <person name="Nelson M."/>
            <person name="Geu-Flores F."/>
            <person name="Crespi M."/>
            <person name="Gallardo-Guerrero K."/>
            <person name="Delaux P.-M."/>
            <person name="Salse J."/>
            <person name="Berges H."/>
            <person name="Guyot R."/>
            <person name="Gouzy J."/>
            <person name="Peret B."/>
        </authorList>
    </citation>
    <scope>NUCLEOTIDE SEQUENCE [LARGE SCALE GENOMIC DNA]</scope>
    <source>
        <strain evidence="4">cv. Amiga</strain>
    </source>
</reference>
<sequence>MYLQNTVSIDPISSYPKCDMVPKDELSRSSKLLFLNKNPFLVYFIYSMTGTWGIYVTPRF</sequence>
<keyword evidence="1" id="KW-1133">Transmembrane helix</keyword>
<keyword evidence="1" id="KW-0472">Membrane</keyword>
<gene>
    <name evidence="3" type="ORF">Lalb_Chr25g0281961</name>
</gene>
<evidence type="ECO:0000256" key="1">
    <source>
        <dbReference type="SAM" id="Phobius"/>
    </source>
</evidence>
<feature type="transmembrane region" description="Helical" evidence="1">
    <location>
        <begin position="40"/>
        <end position="57"/>
    </location>
</feature>
<name>A0A6A4MU88_LUPAL</name>
<dbReference type="Proteomes" id="UP000447434">
    <property type="component" value="Chromosome 25"/>
</dbReference>
<dbReference type="OrthoDB" id="1852053at2759"/>
<protein>
    <recommendedName>
        <fullName evidence="2">Ycf2 N-terminal domain-containing protein</fullName>
    </recommendedName>
</protein>
<dbReference type="AlphaFoldDB" id="A0A6A4MU88"/>
<evidence type="ECO:0000313" key="4">
    <source>
        <dbReference type="Proteomes" id="UP000447434"/>
    </source>
</evidence>
<evidence type="ECO:0000259" key="2">
    <source>
        <dbReference type="Pfam" id="PF05695"/>
    </source>
</evidence>
<accession>A0A6A4MU88</accession>
<feature type="domain" description="Ycf2 N-terminal" evidence="2">
    <location>
        <begin position="1"/>
        <end position="46"/>
    </location>
</feature>
<keyword evidence="4" id="KW-1185">Reference proteome</keyword>